<dbReference type="EMBL" id="DTLI01000054">
    <property type="protein sequence ID" value="HHS51670.1"/>
    <property type="molecule type" value="Genomic_DNA"/>
</dbReference>
<dbReference type="PANTHER" id="PTHR15160">
    <property type="entry name" value="VON HIPPEL-LINDAU PROTEIN"/>
    <property type="match status" value="1"/>
</dbReference>
<dbReference type="Gene3D" id="3.10.690.10">
    <property type="entry name" value="Bifunctional nuclease domain"/>
    <property type="match status" value="1"/>
</dbReference>
<organism evidence="2">
    <name type="scientific">candidate division WOR-3 bacterium</name>
    <dbReference type="NCBI Taxonomy" id="2052148"/>
    <lineage>
        <taxon>Bacteria</taxon>
        <taxon>Bacteria division WOR-3</taxon>
    </lineage>
</organism>
<dbReference type="PROSITE" id="PS51658">
    <property type="entry name" value="BFN"/>
    <property type="match status" value="1"/>
</dbReference>
<evidence type="ECO:0000313" key="2">
    <source>
        <dbReference type="EMBL" id="HHS51670.1"/>
    </source>
</evidence>
<dbReference type="AlphaFoldDB" id="A0A7C6A893"/>
<gene>
    <name evidence="2" type="ORF">ENW73_02225</name>
</gene>
<proteinExistence type="predicted"/>
<dbReference type="PANTHER" id="PTHR15160:SF1">
    <property type="entry name" value="VON HIPPEL-LINDAU DISEASE TUMOR SUPPRESSOR"/>
    <property type="match status" value="1"/>
</dbReference>
<accession>A0A7C6A893</accession>
<comment type="caution">
    <text evidence="2">The sequence shown here is derived from an EMBL/GenBank/DDBJ whole genome shotgun (WGS) entry which is preliminary data.</text>
</comment>
<protein>
    <submittedName>
        <fullName evidence="2">Bifunctional nuclease family protein</fullName>
    </submittedName>
</protein>
<name>A0A7C6A893_UNCW3</name>
<dbReference type="InterPro" id="IPR003729">
    <property type="entry name" value="Bi_nuclease_dom"/>
</dbReference>
<dbReference type="InterPro" id="IPR036104">
    <property type="entry name" value="BFN_sf"/>
</dbReference>
<evidence type="ECO:0000259" key="1">
    <source>
        <dbReference type="PROSITE" id="PS51658"/>
    </source>
</evidence>
<dbReference type="SUPFAM" id="SSF103256">
    <property type="entry name" value="Hypothetical protein TM0160"/>
    <property type="match status" value="1"/>
</dbReference>
<reference evidence="2" key="1">
    <citation type="journal article" date="2020" name="mSystems">
        <title>Genome- and Community-Level Interaction Insights into Carbon Utilization and Element Cycling Functions of Hydrothermarchaeota in Hydrothermal Sediment.</title>
        <authorList>
            <person name="Zhou Z."/>
            <person name="Liu Y."/>
            <person name="Xu W."/>
            <person name="Pan J."/>
            <person name="Luo Z.H."/>
            <person name="Li M."/>
        </authorList>
    </citation>
    <scope>NUCLEOTIDE SEQUENCE [LARGE SCALE GENOMIC DNA]</scope>
    <source>
        <strain evidence="2">SpSt-876</strain>
    </source>
</reference>
<dbReference type="GO" id="GO:0004518">
    <property type="term" value="F:nuclease activity"/>
    <property type="evidence" value="ECO:0007669"/>
    <property type="project" value="InterPro"/>
</dbReference>
<feature type="domain" description="BFN" evidence="1">
    <location>
        <begin position="8"/>
        <end position="139"/>
    </location>
</feature>
<dbReference type="Pfam" id="PF02577">
    <property type="entry name" value="BFN_dom"/>
    <property type="match status" value="1"/>
</dbReference>
<sequence>MGYGQETMIEVKVAGIVIDNNSNSPVMLLKEVANDKVLPIYIGPAEAAAIAYALENVKAVRPLTIDLMKLIVEGTGAKVKRVNVTSLRNDTFYAEIILETNGKLIAIDARPSDSVALALRTNSPIYVAEEIMNNCHTVMTLDEETKLKELRLKLRSTDIEDFGNYNI</sequence>